<dbReference type="InterPro" id="IPR003661">
    <property type="entry name" value="HisK_dim/P_dom"/>
</dbReference>
<dbReference type="CDD" id="cd00082">
    <property type="entry name" value="HisKA"/>
    <property type="match status" value="1"/>
</dbReference>
<keyword evidence="6" id="KW-0902">Two-component regulatory system</keyword>
<evidence type="ECO:0000313" key="9">
    <source>
        <dbReference type="Proteomes" id="UP001501676"/>
    </source>
</evidence>
<dbReference type="GO" id="GO:0016301">
    <property type="term" value="F:kinase activity"/>
    <property type="evidence" value="ECO:0007669"/>
    <property type="project" value="UniProtKB-KW"/>
</dbReference>
<dbReference type="CDD" id="cd00075">
    <property type="entry name" value="HATPase"/>
    <property type="match status" value="1"/>
</dbReference>
<dbReference type="SUPFAM" id="SSF55781">
    <property type="entry name" value="GAF domain-like"/>
    <property type="match status" value="1"/>
</dbReference>
<name>A0ABP6TD64_9ACTN</name>
<dbReference type="InterPro" id="IPR003594">
    <property type="entry name" value="HATPase_dom"/>
</dbReference>
<feature type="domain" description="Histidine kinase" evidence="7">
    <location>
        <begin position="196"/>
        <end position="421"/>
    </location>
</feature>
<dbReference type="InterPro" id="IPR036097">
    <property type="entry name" value="HisK_dim/P_sf"/>
</dbReference>
<comment type="subcellular location">
    <subcellularLocation>
        <location evidence="2">Cell membrane</location>
    </subcellularLocation>
</comment>
<keyword evidence="5 8" id="KW-0808">Transferase</keyword>
<dbReference type="SUPFAM" id="SSF47384">
    <property type="entry name" value="Homodimeric domain of signal transducing histidine kinase"/>
    <property type="match status" value="1"/>
</dbReference>
<dbReference type="PANTHER" id="PTHR43547">
    <property type="entry name" value="TWO-COMPONENT HISTIDINE KINASE"/>
    <property type="match status" value="1"/>
</dbReference>
<dbReference type="PRINTS" id="PR00344">
    <property type="entry name" value="BCTRLSENSOR"/>
</dbReference>
<dbReference type="SMART" id="SM00388">
    <property type="entry name" value="HisKA"/>
    <property type="match status" value="1"/>
</dbReference>
<dbReference type="InterPro" id="IPR005467">
    <property type="entry name" value="His_kinase_dom"/>
</dbReference>
<dbReference type="InterPro" id="IPR003018">
    <property type="entry name" value="GAF"/>
</dbReference>
<dbReference type="Proteomes" id="UP001501676">
    <property type="component" value="Unassembled WGS sequence"/>
</dbReference>
<proteinExistence type="predicted"/>
<dbReference type="SMART" id="SM00387">
    <property type="entry name" value="HATPase_c"/>
    <property type="match status" value="1"/>
</dbReference>
<dbReference type="InterPro" id="IPR029016">
    <property type="entry name" value="GAF-like_dom_sf"/>
</dbReference>
<protein>
    <recommendedName>
        <fullName evidence="3">histidine kinase</fullName>
        <ecNumber evidence="3">2.7.13.3</ecNumber>
    </recommendedName>
</protein>
<reference evidence="9" key="1">
    <citation type="journal article" date="2019" name="Int. J. Syst. Evol. Microbiol.">
        <title>The Global Catalogue of Microorganisms (GCM) 10K type strain sequencing project: providing services to taxonomists for standard genome sequencing and annotation.</title>
        <authorList>
            <consortium name="The Broad Institute Genomics Platform"/>
            <consortium name="The Broad Institute Genome Sequencing Center for Infectious Disease"/>
            <person name="Wu L."/>
            <person name="Ma J."/>
        </authorList>
    </citation>
    <scope>NUCLEOTIDE SEQUENCE [LARGE SCALE GENOMIC DNA]</scope>
    <source>
        <strain evidence="9">JCM 9458</strain>
    </source>
</reference>
<dbReference type="Pfam" id="PF00512">
    <property type="entry name" value="HisKA"/>
    <property type="match status" value="1"/>
</dbReference>
<dbReference type="Gene3D" id="1.10.287.130">
    <property type="match status" value="1"/>
</dbReference>
<evidence type="ECO:0000256" key="5">
    <source>
        <dbReference type="ARBA" id="ARBA00022777"/>
    </source>
</evidence>
<dbReference type="SMART" id="SM00065">
    <property type="entry name" value="GAF"/>
    <property type="match status" value="1"/>
</dbReference>
<keyword evidence="5 8" id="KW-0418">Kinase</keyword>
<dbReference type="PROSITE" id="PS50109">
    <property type="entry name" value="HIS_KIN"/>
    <property type="match status" value="1"/>
</dbReference>
<dbReference type="Pfam" id="PF02518">
    <property type="entry name" value="HATPase_c"/>
    <property type="match status" value="1"/>
</dbReference>
<sequence length="451" mass="47073">MPLPTPRGQDMDVELPARWADEPSRLAAVRSMREFSTSVEPVLANIVRIAAEAVHAPMAMLTLVEAERVRAVVRHNIGVTQLPRTASPCARVVGDRAPLQIPDLREDPRYAVGPLTAADTGARSYTGVPLLDTTGNVVGALSVLGHKPGALGPERAQLLGLLADQATAILALGAAVHRSAAHADALGRFGSDFISLITHEVRTPVAVITGNLELLDELDDVPPQYRERMVSAIRRNADRLVRLIDHLLVTARAGEALAATVHRSPIDLAGVVADAVRAAEARARQAGVALDLGLEQSLAVSGDGTMLRSAVDNLLSNSLLFTPQGGRITVRVSTGTTPGPDVRPAAVLTVSDTGVGIPADELPQVFERFYRGGHAQRVEAPGAGLGLAVTQAIVAAHDGLIQLDSTPGLGTTVRLVLPLNQDGRRPEPTAASVGTPAAPGRILAWSVSGSG</sequence>
<dbReference type="EMBL" id="BAAAYN010000094">
    <property type="protein sequence ID" value="GAA3398693.1"/>
    <property type="molecule type" value="Genomic_DNA"/>
</dbReference>
<accession>A0ABP6TD64</accession>
<evidence type="ECO:0000259" key="7">
    <source>
        <dbReference type="PROSITE" id="PS50109"/>
    </source>
</evidence>
<keyword evidence="4" id="KW-0597">Phosphoprotein</keyword>
<dbReference type="Gene3D" id="3.30.450.40">
    <property type="match status" value="1"/>
</dbReference>
<keyword evidence="9" id="KW-1185">Reference proteome</keyword>
<dbReference type="InterPro" id="IPR004358">
    <property type="entry name" value="Sig_transdc_His_kin-like_C"/>
</dbReference>
<evidence type="ECO:0000256" key="4">
    <source>
        <dbReference type="ARBA" id="ARBA00022553"/>
    </source>
</evidence>
<dbReference type="Gene3D" id="3.30.565.10">
    <property type="entry name" value="Histidine kinase-like ATPase, C-terminal domain"/>
    <property type="match status" value="1"/>
</dbReference>
<dbReference type="SUPFAM" id="SSF55874">
    <property type="entry name" value="ATPase domain of HSP90 chaperone/DNA topoisomerase II/histidine kinase"/>
    <property type="match status" value="1"/>
</dbReference>
<evidence type="ECO:0000256" key="6">
    <source>
        <dbReference type="ARBA" id="ARBA00023012"/>
    </source>
</evidence>
<comment type="catalytic activity">
    <reaction evidence="1">
        <text>ATP + protein L-histidine = ADP + protein N-phospho-L-histidine.</text>
        <dbReference type="EC" id="2.7.13.3"/>
    </reaction>
</comment>
<evidence type="ECO:0000313" key="8">
    <source>
        <dbReference type="EMBL" id="GAA3398693.1"/>
    </source>
</evidence>
<dbReference type="Pfam" id="PF13185">
    <property type="entry name" value="GAF_2"/>
    <property type="match status" value="1"/>
</dbReference>
<evidence type="ECO:0000256" key="2">
    <source>
        <dbReference type="ARBA" id="ARBA00004236"/>
    </source>
</evidence>
<dbReference type="InterPro" id="IPR036890">
    <property type="entry name" value="HATPase_C_sf"/>
</dbReference>
<comment type="caution">
    <text evidence="8">The sequence shown here is derived from an EMBL/GenBank/DDBJ whole genome shotgun (WGS) entry which is preliminary data.</text>
</comment>
<evidence type="ECO:0000256" key="1">
    <source>
        <dbReference type="ARBA" id="ARBA00000085"/>
    </source>
</evidence>
<dbReference type="EC" id="2.7.13.3" evidence="3"/>
<evidence type="ECO:0000256" key="3">
    <source>
        <dbReference type="ARBA" id="ARBA00012438"/>
    </source>
</evidence>
<gene>
    <name evidence="8" type="ORF">GCM10020369_82800</name>
</gene>
<organism evidence="8 9">
    <name type="scientific">Cryptosporangium minutisporangium</name>
    <dbReference type="NCBI Taxonomy" id="113569"/>
    <lineage>
        <taxon>Bacteria</taxon>
        <taxon>Bacillati</taxon>
        <taxon>Actinomycetota</taxon>
        <taxon>Actinomycetes</taxon>
        <taxon>Cryptosporangiales</taxon>
        <taxon>Cryptosporangiaceae</taxon>
        <taxon>Cryptosporangium</taxon>
    </lineage>
</organism>
<dbReference type="PANTHER" id="PTHR43547:SF2">
    <property type="entry name" value="HYBRID SIGNAL TRANSDUCTION HISTIDINE KINASE C"/>
    <property type="match status" value="1"/>
</dbReference>